<dbReference type="Gene3D" id="1.10.287.130">
    <property type="match status" value="1"/>
</dbReference>
<protein>
    <recommendedName>
        <fullName evidence="2">histidine kinase</fullName>
        <ecNumber evidence="2">2.7.13.3</ecNumber>
    </recommendedName>
</protein>
<dbReference type="RefSeq" id="WP_119538524.1">
    <property type="nucleotide sequence ID" value="NZ_QYRN01000002.1"/>
</dbReference>
<evidence type="ECO:0000313" key="6">
    <source>
        <dbReference type="EMBL" id="RIY02445.1"/>
    </source>
</evidence>
<keyword evidence="7" id="KW-1185">Reference proteome</keyword>
<reference evidence="7" key="1">
    <citation type="submission" date="2018-09" db="EMBL/GenBank/DDBJ databases">
        <authorList>
            <person name="Tuo L."/>
        </authorList>
    </citation>
    <scope>NUCLEOTIDE SEQUENCE [LARGE SCALE GENOMIC DNA]</scope>
    <source>
        <strain evidence="7">M2BS4Y-1</strain>
    </source>
</reference>
<keyword evidence="4" id="KW-1133">Transmembrane helix</keyword>
<organism evidence="6 7">
    <name type="scientific">Aureimonas flava</name>
    <dbReference type="NCBI Taxonomy" id="2320271"/>
    <lineage>
        <taxon>Bacteria</taxon>
        <taxon>Pseudomonadati</taxon>
        <taxon>Pseudomonadota</taxon>
        <taxon>Alphaproteobacteria</taxon>
        <taxon>Hyphomicrobiales</taxon>
        <taxon>Aurantimonadaceae</taxon>
        <taxon>Aureimonas</taxon>
    </lineage>
</organism>
<accession>A0A3A1WNX9</accession>
<evidence type="ECO:0000256" key="2">
    <source>
        <dbReference type="ARBA" id="ARBA00012438"/>
    </source>
</evidence>
<feature type="transmembrane region" description="Helical" evidence="4">
    <location>
        <begin position="41"/>
        <end position="63"/>
    </location>
</feature>
<dbReference type="Proteomes" id="UP000265750">
    <property type="component" value="Unassembled WGS sequence"/>
</dbReference>
<evidence type="ECO:0000256" key="1">
    <source>
        <dbReference type="ARBA" id="ARBA00000085"/>
    </source>
</evidence>
<feature type="domain" description="Histidine kinase" evidence="5">
    <location>
        <begin position="548"/>
        <end position="780"/>
    </location>
</feature>
<dbReference type="SUPFAM" id="SSF55874">
    <property type="entry name" value="ATPase domain of HSP90 chaperone/DNA topoisomerase II/histidine kinase"/>
    <property type="match status" value="1"/>
</dbReference>
<keyword evidence="4" id="KW-0812">Transmembrane</keyword>
<dbReference type="PRINTS" id="PR00344">
    <property type="entry name" value="BCTRLSENSOR"/>
</dbReference>
<keyword evidence="4" id="KW-0472">Membrane</keyword>
<name>A0A3A1WNX9_9HYPH</name>
<comment type="catalytic activity">
    <reaction evidence="1">
        <text>ATP + protein L-histidine = ADP + protein N-phospho-L-histidine.</text>
        <dbReference type="EC" id="2.7.13.3"/>
    </reaction>
</comment>
<dbReference type="GO" id="GO:0000155">
    <property type="term" value="F:phosphorelay sensor kinase activity"/>
    <property type="evidence" value="ECO:0007669"/>
    <property type="project" value="InterPro"/>
</dbReference>
<evidence type="ECO:0000256" key="3">
    <source>
        <dbReference type="ARBA" id="ARBA00022553"/>
    </source>
</evidence>
<gene>
    <name evidence="6" type="ORF">D3218_03450</name>
</gene>
<dbReference type="SUPFAM" id="SSF47384">
    <property type="entry name" value="Homodimeric domain of signal transducing histidine kinase"/>
    <property type="match status" value="1"/>
</dbReference>
<dbReference type="InterPro" id="IPR005467">
    <property type="entry name" value="His_kinase_dom"/>
</dbReference>
<dbReference type="InterPro" id="IPR036097">
    <property type="entry name" value="HisK_dim/P_sf"/>
</dbReference>
<dbReference type="AlphaFoldDB" id="A0A3A1WNX9"/>
<dbReference type="InterPro" id="IPR003661">
    <property type="entry name" value="HisK_dim/P_dom"/>
</dbReference>
<keyword evidence="6" id="KW-0418">Kinase</keyword>
<keyword evidence="6" id="KW-0808">Transferase</keyword>
<proteinExistence type="predicted"/>
<dbReference type="EC" id="2.7.13.3" evidence="2"/>
<dbReference type="CDD" id="cd00082">
    <property type="entry name" value="HisKA"/>
    <property type="match status" value="1"/>
</dbReference>
<dbReference type="InterPro" id="IPR036890">
    <property type="entry name" value="HATPase_C_sf"/>
</dbReference>
<dbReference type="InterPro" id="IPR003594">
    <property type="entry name" value="HATPase_dom"/>
</dbReference>
<comment type="caution">
    <text evidence="6">The sequence shown here is derived from an EMBL/GenBank/DDBJ whole genome shotgun (WGS) entry which is preliminary data.</text>
</comment>
<sequence length="797" mass="84879">MDHVPPSRLTPVLSGPAPGVLAARRRSRWPRLFRPTIAQRVFLVGAIPIALIALVGFLSVLLLDRADLARDGALEASNIYRQVVSGMSAQDAFVSGARSARERQAAAFSASVTGASAGLRALEGRTSDPVQASSIVQTRATLQRYQALMGELTRATRESDRLVGEMDARLQTLLRLTDDARERQTRSNHGLVDTLTARDRALGLTRDVVDSALALRAALADGMLVLVGGRSPSETSVSASFEMARMRNAAARLAEAITAAKAGGAGERAAPDLGTGSPRALRDALERVDRQLKVDITAQRTLQGEISNLLAYTVDAHETEQATQNIAVDTLKLARYSREVIGARKADAIPAIDAQGRSIGEKVAALPISPRIQSEMIDALDEWRSGLRAVRQGLEEQSRLLIDMSDTAGIMLLQVSGLNNDLSRHADAIGSAVRRILLAGGGMAFLLASGAGLMVARSITKPLHRLERGMIARASRTDAGLLPEADRLDELGSMARATNNVLQERDGREAALRRAKEESDETLLRLRETQADLIQAEKLASLGQLVAGVAHEINTPLGVALTTATTMAGDVRRFEAATADGRVTREAFSSFVARMAEGTRLTTCNVERAAGLVHAFKQVAADQASGERREFEFGEFARDLFTSLGPLRKRAGHELEVACEPGLRLNSYPGALAQVLTNLLSNAYAHAYAPGQTGTIRVEAQRQGAGALRIAFSDDGRGIAREDRPRVFDPFFTTGRATGSTGLGLHIVFNLVTATLGGSVSLAGGAGPGTTFWVDLPLDAPRHDGPARAAGRAADAR</sequence>
<dbReference type="Pfam" id="PF02518">
    <property type="entry name" value="HATPase_c"/>
    <property type="match status" value="1"/>
</dbReference>
<evidence type="ECO:0000313" key="7">
    <source>
        <dbReference type="Proteomes" id="UP000265750"/>
    </source>
</evidence>
<dbReference type="EMBL" id="QYRN01000002">
    <property type="protein sequence ID" value="RIY02445.1"/>
    <property type="molecule type" value="Genomic_DNA"/>
</dbReference>
<keyword evidence="3" id="KW-0597">Phosphoprotein</keyword>
<dbReference type="Gene3D" id="6.10.340.10">
    <property type="match status" value="1"/>
</dbReference>
<dbReference type="PROSITE" id="PS50109">
    <property type="entry name" value="HIS_KIN"/>
    <property type="match status" value="1"/>
</dbReference>
<dbReference type="InterPro" id="IPR004358">
    <property type="entry name" value="Sig_transdc_His_kin-like_C"/>
</dbReference>
<dbReference type="SMART" id="SM00387">
    <property type="entry name" value="HATPase_c"/>
    <property type="match status" value="1"/>
</dbReference>
<evidence type="ECO:0000256" key="4">
    <source>
        <dbReference type="SAM" id="Phobius"/>
    </source>
</evidence>
<dbReference type="OrthoDB" id="7568856at2"/>
<evidence type="ECO:0000259" key="5">
    <source>
        <dbReference type="PROSITE" id="PS50109"/>
    </source>
</evidence>
<dbReference type="PANTHER" id="PTHR43065">
    <property type="entry name" value="SENSOR HISTIDINE KINASE"/>
    <property type="match status" value="1"/>
</dbReference>
<dbReference type="Gene3D" id="3.30.565.10">
    <property type="entry name" value="Histidine kinase-like ATPase, C-terminal domain"/>
    <property type="match status" value="1"/>
</dbReference>